<protein>
    <submittedName>
        <fullName evidence="1">Uncharacterized protein</fullName>
    </submittedName>
</protein>
<name>A0ACB8Q7Z9_9AGAM</name>
<evidence type="ECO:0000313" key="1">
    <source>
        <dbReference type="EMBL" id="KAI0027772.1"/>
    </source>
</evidence>
<evidence type="ECO:0000313" key="2">
    <source>
        <dbReference type="Proteomes" id="UP000814128"/>
    </source>
</evidence>
<feature type="non-terminal residue" evidence="1">
    <location>
        <position position="54"/>
    </location>
</feature>
<sequence length="54" mass="6551">SSNDYAFMAIVIQWVNDDWEIEELLLDFQEIASEHSGENLRKILWNTIEYYELR</sequence>
<gene>
    <name evidence="1" type="ORF">K488DRAFT_13111</name>
</gene>
<keyword evidence="2" id="KW-1185">Reference proteome</keyword>
<proteinExistence type="predicted"/>
<dbReference type="Proteomes" id="UP000814128">
    <property type="component" value="Unassembled WGS sequence"/>
</dbReference>
<accession>A0ACB8Q7Z9</accession>
<reference evidence="1" key="1">
    <citation type="submission" date="2021-02" db="EMBL/GenBank/DDBJ databases">
        <authorList>
            <consortium name="DOE Joint Genome Institute"/>
            <person name="Ahrendt S."/>
            <person name="Looney B.P."/>
            <person name="Miyauchi S."/>
            <person name="Morin E."/>
            <person name="Drula E."/>
            <person name="Courty P.E."/>
            <person name="Chicoki N."/>
            <person name="Fauchery L."/>
            <person name="Kohler A."/>
            <person name="Kuo A."/>
            <person name="Labutti K."/>
            <person name="Pangilinan J."/>
            <person name="Lipzen A."/>
            <person name="Riley R."/>
            <person name="Andreopoulos W."/>
            <person name="He G."/>
            <person name="Johnson J."/>
            <person name="Barry K.W."/>
            <person name="Grigoriev I.V."/>
            <person name="Nagy L."/>
            <person name="Hibbett D."/>
            <person name="Henrissat B."/>
            <person name="Matheny P.B."/>
            <person name="Labbe J."/>
            <person name="Martin F."/>
        </authorList>
    </citation>
    <scope>NUCLEOTIDE SEQUENCE</scope>
    <source>
        <strain evidence="1">EC-137</strain>
    </source>
</reference>
<reference evidence="1" key="2">
    <citation type="journal article" date="2022" name="New Phytol.">
        <title>Evolutionary transition to the ectomycorrhizal habit in the genomes of a hyperdiverse lineage of mushroom-forming fungi.</title>
        <authorList>
            <person name="Looney B."/>
            <person name="Miyauchi S."/>
            <person name="Morin E."/>
            <person name="Drula E."/>
            <person name="Courty P.E."/>
            <person name="Kohler A."/>
            <person name="Kuo A."/>
            <person name="LaButti K."/>
            <person name="Pangilinan J."/>
            <person name="Lipzen A."/>
            <person name="Riley R."/>
            <person name="Andreopoulos W."/>
            <person name="He G."/>
            <person name="Johnson J."/>
            <person name="Nolan M."/>
            <person name="Tritt A."/>
            <person name="Barry K.W."/>
            <person name="Grigoriev I.V."/>
            <person name="Nagy L.G."/>
            <person name="Hibbett D."/>
            <person name="Henrissat B."/>
            <person name="Matheny P.B."/>
            <person name="Labbe J."/>
            <person name="Martin F.M."/>
        </authorList>
    </citation>
    <scope>NUCLEOTIDE SEQUENCE</scope>
    <source>
        <strain evidence="1">EC-137</strain>
    </source>
</reference>
<comment type="caution">
    <text evidence="1">The sequence shown here is derived from an EMBL/GenBank/DDBJ whole genome shotgun (WGS) entry which is preliminary data.</text>
</comment>
<dbReference type="EMBL" id="MU273842">
    <property type="protein sequence ID" value="KAI0027772.1"/>
    <property type="molecule type" value="Genomic_DNA"/>
</dbReference>
<feature type="non-terminal residue" evidence="1">
    <location>
        <position position="1"/>
    </location>
</feature>
<organism evidence="1 2">
    <name type="scientific">Vararia minispora EC-137</name>
    <dbReference type="NCBI Taxonomy" id="1314806"/>
    <lineage>
        <taxon>Eukaryota</taxon>
        <taxon>Fungi</taxon>
        <taxon>Dikarya</taxon>
        <taxon>Basidiomycota</taxon>
        <taxon>Agaricomycotina</taxon>
        <taxon>Agaricomycetes</taxon>
        <taxon>Russulales</taxon>
        <taxon>Lachnocladiaceae</taxon>
        <taxon>Vararia</taxon>
    </lineage>
</organism>